<comment type="similarity">
    <text evidence="2">Belongs to the bacterial ribosomal protein bL32 family.</text>
</comment>
<dbReference type="PANTHER" id="PTHR21026:SF2">
    <property type="entry name" value="LARGE RIBOSOMAL SUBUNIT PROTEIN BL32M"/>
    <property type="match status" value="1"/>
</dbReference>
<evidence type="ECO:0000256" key="3">
    <source>
        <dbReference type="ARBA" id="ARBA00022946"/>
    </source>
</evidence>
<evidence type="ECO:0000256" key="1">
    <source>
        <dbReference type="ARBA" id="ARBA00004173"/>
    </source>
</evidence>
<dbReference type="eggNOG" id="KOG4080">
    <property type="taxonomic scope" value="Eukaryota"/>
</dbReference>
<name>G3AHQ1_SPAPN</name>
<reference evidence="8 9" key="1">
    <citation type="journal article" date="2011" name="Proc. Natl. Acad. Sci. U.S.A.">
        <title>Comparative genomics of xylose-fermenting fungi for enhanced biofuel production.</title>
        <authorList>
            <person name="Wohlbach D.J."/>
            <person name="Kuo A."/>
            <person name="Sato T.K."/>
            <person name="Potts K.M."/>
            <person name="Salamov A.A."/>
            <person name="LaButti K.M."/>
            <person name="Sun H."/>
            <person name="Clum A."/>
            <person name="Pangilinan J.L."/>
            <person name="Lindquist E.A."/>
            <person name="Lucas S."/>
            <person name="Lapidus A."/>
            <person name="Jin M."/>
            <person name="Gunawan C."/>
            <person name="Balan V."/>
            <person name="Dale B.E."/>
            <person name="Jeffries T.W."/>
            <person name="Zinkel R."/>
            <person name="Barry K.W."/>
            <person name="Grigoriev I.V."/>
            <person name="Gasch A.P."/>
        </authorList>
    </citation>
    <scope>NUCLEOTIDE SEQUENCE [LARGE SCALE GENOMIC DNA]</scope>
    <source>
        <strain evidence="9">NRRL Y-27907 / 11-Y1</strain>
    </source>
</reference>
<dbReference type="Proteomes" id="UP000000709">
    <property type="component" value="Unassembled WGS sequence"/>
</dbReference>
<dbReference type="Pfam" id="PF01783">
    <property type="entry name" value="Ribosomal_L32p"/>
    <property type="match status" value="1"/>
</dbReference>
<organism evidence="9">
    <name type="scientific">Spathaspora passalidarum (strain NRRL Y-27907 / 11-Y1)</name>
    <dbReference type="NCBI Taxonomy" id="619300"/>
    <lineage>
        <taxon>Eukaryota</taxon>
        <taxon>Fungi</taxon>
        <taxon>Dikarya</taxon>
        <taxon>Ascomycota</taxon>
        <taxon>Saccharomycotina</taxon>
        <taxon>Pichiomycetes</taxon>
        <taxon>Debaryomycetaceae</taxon>
        <taxon>Spathaspora</taxon>
    </lineage>
</organism>
<evidence type="ECO:0000256" key="5">
    <source>
        <dbReference type="ARBA" id="ARBA00023128"/>
    </source>
</evidence>
<dbReference type="GO" id="GO:0003735">
    <property type="term" value="F:structural constituent of ribosome"/>
    <property type="evidence" value="ECO:0007669"/>
    <property type="project" value="InterPro"/>
</dbReference>
<dbReference type="InterPro" id="IPR051991">
    <property type="entry name" value="Mitoribosomal_protein_bL32"/>
</dbReference>
<dbReference type="InterPro" id="IPR011332">
    <property type="entry name" value="Ribosomal_zn-bd"/>
</dbReference>
<gene>
    <name evidence="8" type="ORF">SPAPADRAFT_135524</name>
</gene>
<dbReference type="RefSeq" id="XP_007373799.1">
    <property type="nucleotide sequence ID" value="XM_007373737.1"/>
</dbReference>
<comment type="subcellular location">
    <subcellularLocation>
        <location evidence="1">Mitochondrion</location>
    </subcellularLocation>
</comment>
<evidence type="ECO:0000256" key="7">
    <source>
        <dbReference type="ARBA" id="ARBA00039935"/>
    </source>
</evidence>
<dbReference type="AlphaFoldDB" id="G3AHQ1"/>
<sequence length="198" mass="22830">MSLAFRFGAIAIAHESLLNIIPRLPAISIRIGETVSEAPASEIDPRLEELAEHLHNNDGEPPFMIDNGILRAVPKKKMSYRRHRTKLYAPGNKQVQPLHNIVRCSACGRVKRSHFMCMYCFAEIRTFLKGLKRENGIIKDAVDPQADIDPTDARILYPGKNISAHEHQLKKKDYVPKREEPLMFDKEKLMREKKKWYN</sequence>
<dbReference type="PANTHER" id="PTHR21026">
    <property type="entry name" value="39S RIBOSOMAL PROTEIN L32, MITOCHONDRIAL"/>
    <property type="match status" value="1"/>
</dbReference>
<dbReference type="InParanoid" id="G3AHQ1"/>
<dbReference type="InterPro" id="IPR002677">
    <property type="entry name" value="Ribosomal_bL32"/>
</dbReference>
<dbReference type="OMA" id="IRHIWKT"/>
<keyword evidence="5" id="KW-0496">Mitochondrion</keyword>
<keyword evidence="4" id="KW-0689">Ribosomal protein</keyword>
<evidence type="ECO:0000313" key="9">
    <source>
        <dbReference type="Proteomes" id="UP000000709"/>
    </source>
</evidence>
<keyword evidence="9" id="KW-1185">Reference proteome</keyword>
<dbReference type="FunCoup" id="G3AHQ1">
    <property type="interactions" value="290"/>
</dbReference>
<proteinExistence type="inferred from homology"/>
<dbReference type="HOGENOM" id="CLU_095763_0_0_1"/>
<dbReference type="GO" id="GO:0005762">
    <property type="term" value="C:mitochondrial large ribosomal subunit"/>
    <property type="evidence" value="ECO:0007669"/>
    <property type="project" value="TreeGrafter"/>
</dbReference>
<evidence type="ECO:0000256" key="6">
    <source>
        <dbReference type="ARBA" id="ARBA00023274"/>
    </source>
</evidence>
<protein>
    <recommendedName>
        <fullName evidence="7">Large ribosomal subunit protein bL32m</fullName>
    </recommendedName>
</protein>
<keyword evidence="3" id="KW-0809">Transit peptide</keyword>
<dbReference type="STRING" id="619300.G3AHQ1"/>
<dbReference type="GeneID" id="18869896"/>
<evidence type="ECO:0000256" key="4">
    <source>
        <dbReference type="ARBA" id="ARBA00022980"/>
    </source>
</evidence>
<dbReference type="OrthoDB" id="2014905at2759"/>
<evidence type="ECO:0000313" key="8">
    <source>
        <dbReference type="EMBL" id="EGW34215.1"/>
    </source>
</evidence>
<dbReference type="GO" id="GO:0006412">
    <property type="term" value="P:translation"/>
    <property type="evidence" value="ECO:0007669"/>
    <property type="project" value="InterPro"/>
</dbReference>
<dbReference type="EMBL" id="GL996500">
    <property type="protein sequence ID" value="EGW34215.1"/>
    <property type="molecule type" value="Genomic_DNA"/>
</dbReference>
<accession>G3AHQ1</accession>
<keyword evidence="6" id="KW-0687">Ribonucleoprotein</keyword>
<evidence type="ECO:0000256" key="2">
    <source>
        <dbReference type="ARBA" id="ARBA00008560"/>
    </source>
</evidence>
<dbReference type="KEGG" id="spaa:SPAPADRAFT_135524"/>
<dbReference type="SUPFAM" id="SSF57829">
    <property type="entry name" value="Zn-binding ribosomal proteins"/>
    <property type="match status" value="1"/>
</dbReference>